<dbReference type="Pfam" id="PF04964">
    <property type="entry name" value="Flp_Fap"/>
    <property type="match status" value="1"/>
</dbReference>
<sequence length="62" mass="6245">MNKLLKHFAKSEEGVTALEYGLIAGVIVIAVASTVPALGTQLTSLFNSIEGKVATAASNAAG</sequence>
<keyword evidence="1" id="KW-1133">Transmembrane helix</keyword>
<comment type="caution">
    <text evidence="2">The sequence shown here is derived from an EMBL/GenBank/DDBJ whole genome shotgun (WGS) entry which is preliminary data.</text>
</comment>
<dbReference type="OrthoDB" id="5325135at2"/>
<evidence type="ECO:0000313" key="2">
    <source>
        <dbReference type="EMBL" id="TDG25272.1"/>
    </source>
</evidence>
<dbReference type="Proteomes" id="UP000295722">
    <property type="component" value="Unassembled WGS sequence"/>
</dbReference>
<dbReference type="RefSeq" id="WP_133193837.1">
    <property type="nucleotide sequence ID" value="NZ_JBHUCW010000006.1"/>
</dbReference>
<gene>
    <name evidence="2" type="ORF">EYW47_05340</name>
</gene>
<dbReference type="EMBL" id="SMRP01000002">
    <property type="protein sequence ID" value="TDG25272.1"/>
    <property type="molecule type" value="Genomic_DNA"/>
</dbReference>
<evidence type="ECO:0000313" key="3">
    <source>
        <dbReference type="Proteomes" id="UP000295722"/>
    </source>
</evidence>
<feature type="transmembrane region" description="Helical" evidence="1">
    <location>
        <begin position="20"/>
        <end position="39"/>
    </location>
</feature>
<dbReference type="InterPro" id="IPR007047">
    <property type="entry name" value="Flp_Fap"/>
</dbReference>
<keyword evidence="1" id="KW-0472">Membrane</keyword>
<evidence type="ECO:0000256" key="1">
    <source>
        <dbReference type="SAM" id="Phobius"/>
    </source>
</evidence>
<organism evidence="2 3">
    <name type="scientific">Paraburkholderia silviterrae</name>
    <dbReference type="NCBI Taxonomy" id="2528715"/>
    <lineage>
        <taxon>Bacteria</taxon>
        <taxon>Pseudomonadati</taxon>
        <taxon>Pseudomonadota</taxon>
        <taxon>Betaproteobacteria</taxon>
        <taxon>Burkholderiales</taxon>
        <taxon>Burkholderiaceae</taxon>
        <taxon>Paraburkholderia</taxon>
    </lineage>
</organism>
<protein>
    <submittedName>
        <fullName evidence="2">Flp family type IVb pilin</fullName>
    </submittedName>
</protein>
<keyword evidence="3" id="KW-1185">Reference proteome</keyword>
<dbReference type="AlphaFoldDB" id="A0A4R5MDV2"/>
<reference evidence="2 3" key="1">
    <citation type="submission" date="2019-03" db="EMBL/GenBank/DDBJ databases">
        <title>Paraburkholderia sp. 4M-K11, isolated from subtropical forest soil.</title>
        <authorList>
            <person name="Gao Z.-H."/>
            <person name="Qiu L.-H."/>
        </authorList>
    </citation>
    <scope>NUCLEOTIDE SEQUENCE [LARGE SCALE GENOMIC DNA]</scope>
    <source>
        <strain evidence="2 3">4M-K11</strain>
    </source>
</reference>
<name>A0A4R5MDV2_9BURK</name>
<accession>A0A4R5MDV2</accession>
<keyword evidence="1" id="KW-0812">Transmembrane</keyword>
<proteinExistence type="predicted"/>